<evidence type="ECO:0000313" key="1">
    <source>
        <dbReference type="EMBL" id="AWV90274.1"/>
    </source>
</evidence>
<dbReference type="KEGG" id="bsed:DN745_13410"/>
<protein>
    <submittedName>
        <fullName evidence="1">Uncharacterized protein</fullName>
    </submittedName>
</protein>
<dbReference type="Pfam" id="PF03330">
    <property type="entry name" value="DPBB_1"/>
    <property type="match status" value="1"/>
</dbReference>
<reference evidence="1 2" key="1">
    <citation type="submission" date="2018-06" db="EMBL/GenBank/DDBJ databases">
        <title>Lujinxingia sediminis gen. nov. sp. nov., a new facultative anaerobic member of the class Deltaproteobacteria, and proposal of Lujinxingaceae fam. nov.</title>
        <authorList>
            <person name="Guo L.-Y."/>
            <person name="Li C.-M."/>
            <person name="Wang S."/>
            <person name="Du Z.-J."/>
        </authorList>
    </citation>
    <scope>NUCLEOTIDE SEQUENCE [LARGE SCALE GENOMIC DNA]</scope>
    <source>
        <strain evidence="1 2">FA350</strain>
    </source>
</reference>
<evidence type="ECO:0000313" key="2">
    <source>
        <dbReference type="Proteomes" id="UP000249799"/>
    </source>
</evidence>
<dbReference type="OrthoDB" id="9779128at2"/>
<dbReference type="InterPro" id="IPR009009">
    <property type="entry name" value="RlpA-like_DPBB"/>
</dbReference>
<accession>A0A2Z4FNI2</accession>
<name>A0A2Z4FNI2_9DELT</name>
<dbReference type="EMBL" id="CP030032">
    <property type="protein sequence ID" value="AWV90274.1"/>
    <property type="molecule type" value="Genomic_DNA"/>
</dbReference>
<dbReference type="PANTHER" id="PTHR34183:SF1">
    <property type="entry name" value="ENDOLYTIC PEPTIDOGLYCAN TRANSGLYCOSYLASE RLPA"/>
    <property type="match status" value="1"/>
</dbReference>
<keyword evidence="2" id="KW-1185">Reference proteome</keyword>
<dbReference type="PANTHER" id="PTHR34183">
    <property type="entry name" value="ENDOLYTIC PEPTIDOGLYCAN TRANSGLYCOSYLASE RLPA"/>
    <property type="match status" value="1"/>
</dbReference>
<dbReference type="Proteomes" id="UP000249799">
    <property type="component" value="Chromosome"/>
</dbReference>
<proteinExistence type="predicted"/>
<sequence length="169" mass="18934">MLPTTVNPMSMIKLMLVSAMFAHYQAGEQVEMPAIELPPVQQVGMASWYGNGAWHGSMTANGEDFDPSRFTCAHRNLPFDTLVLIENPSNGYRVWCRINDRGPYGLNTPSGEWTFKVSSSHEEDWRGILDMSIATAEQLGTIQVGLQKVRLRYWAPERDSGFNLAVLNP</sequence>
<dbReference type="Gene3D" id="2.40.40.10">
    <property type="entry name" value="RlpA-like domain"/>
    <property type="match status" value="1"/>
</dbReference>
<gene>
    <name evidence="1" type="ORF">DN745_13410</name>
</gene>
<organism evidence="1 2">
    <name type="scientific">Bradymonas sediminis</name>
    <dbReference type="NCBI Taxonomy" id="1548548"/>
    <lineage>
        <taxon>Bacteria</taxon>
        <taxon>Deltaproteobacteria</taxon>
        <taxon>Bradymonadales</taxon>
        <taxon>Bradymonadaceae</taxon>
        <taxon>Bradymonas</taxon>
    </lineage>
</organism>
<dbReference type="AlphaFoldDB" id="A0A2Z4FNI2"/>
<dbReference type="SUPFAM" id="SSF50685">
    <property type="entry name" value="Barwin-like endoglucanases"/>
    <property type="match status" value="1"/>
</dbReference>
<dbReference type="InterPro" id="IPR036908">
    <property type="entry name" value="RlpA-like_sf"/>
</dbReference>
<dbReference type="CDD" id="cd22268">
    <property type="entry name" value="DPBB_RlpA-like"/>
    <property type="match status" value="1"/>
</dbReference>